<keyword evidence="3" id="KW-0547">Nucleotide-binding</keyword>
<evidence type="ECO:0000313" key="8">
    <source>
        <dbReference type="Proteomes" id="UP000555552"/>
    </source>
</evidence>
<dbReference type="SMART" id="SM00382">
    <property type="entry name" value="AAA"/>
    <property type="match status" value="1"/>
</dbReference>
<comment type="similarity">
    <text evidence="1">Belongs to the ABC transporter superfamily.</text>
</comment>
<dbReference type="InterPro" id="IPR003593">
    <property type="entry name" value="AAA+_ATPase"/>
</dbReference>
<dbReference type="PANTHER" id="PTHR43335:SF4">
    <property type="entry name" value="ABC TRANSPORTER, ATP-BINDING PROTEIN"/>
    <property type="match status" value="1"/>
</dbReference>
<proteinExistence type="inferred from homology"/>
<sequence>MIEARGLTKRYGAKTAVDDLSFTVRPGSVTGFLGPNGAGKSTTMRLLLGLDRPTSGEARVGGKRYREHRAPLREVGALLEARAVHPGRSARAHLLALARTEGIPARRVDEVIELVGLTGVARKRVGGFSLGMGQRLGIATALLGDPAVVMLDEPVNGLDPDGVLWIRTLLKGLAAEGRAVLVSSHLMSEMAQTADHLVVVGRGKLLADTSVTELTARTQDAAVTVRSPQAARLAVLLRGVGARSTTTGGADRLEVHGATAAQVGEVAGRHGVVLHELHARTSTLEEAYMALTRDSREYRTDDGARTDGDQPDGTAAEGAAR</sequence>
<gene>
    <name evidence="7" type="ORF">HLB09_07890</name>
</gene>
<dbReference type="SUPFAM" id="SSF52540">
    <property type="entry name" value="P-loop containing nucleoside triphosphate hydrolases"/>
    <property type="match status" value="1"/>
</dbReference>
<evidence type="ECO:0000256" key="3">
    <source>
        <dbReference type="ARBA" id="ARBA00022741"/>
    </source>
</evidence>
<comment type="caution">
    <text evidence="7">The sequence shown here is derived from an EMBL/GenBank/DDBJ whole genome shotgun (WGS) entry which is preliminary data.</text>
</comment>
<dbReference type="AlphaFoldDB" id="A0A849BK70"/>
<dbReference type="PANTHER" id="PTHR43335">
    <property type="entry name" value="ABC TRANSPORTER, ATP-BINDING PROTEIN"/>
    <property type="match status" value="1"/>
</dbReference>
<dbReference type="CDD" id="cd03268">
    <property type="entry name" value="ABC_BcrA_bacitracin_resist"/>
    <property type="match status" value="1"/>
</dbReference>
<feature type="region of interest" description="Disordered" evidence="5">
    <location>
        <begin position="296"/>
        <end position="321"/>
    </location>
</feature>
<dbReference type="Pfam" id="PF00005">
    <property type="entry name" value="ABC_tran"/>
    <property type="match status" value="1"/>
</dbReference>
<dbReference type="Proteomes" id="UP000555552">
    <property type="component" value="Unassembled WGS sequence"/>
</dbReference>
<name>A0A849BK70_9ACTN</name>
<keyword evidence="2" id="KW-0813">Transport</keyword>
<evidence type="ECO:0000259" key="6">
    <source>
        <dbReference type="PROSITE" id="PS50893"/>
    </source>
</evidence>
<dbReference type="InterPro" id="IPR027417">
    <property type="entry name" value="P-loop_NTPase"/>
</dbReference>
<evidence type="ECO:0000256" key="5">
    <source>
        <dbReference type="SAM" id="MobiDB-lite"/>
    </source>
</evidence>
<evidence type="ECO:0000256" key="1">
    <source>
        <dbReference type="ARBA" id="ARBA00005417"/>
    </source>
</evidence>
<accession>A0A849BK70</accession>
<dbReference type="EMBL" id="JABEMA010000089">
    <property type="protein sequence ID" value="NNH23011.1"/>
    <property type="molecule type" value="Genomic_DNA"/>
</dbReference>
<organism evidence="7 8">
    <name type="scientific">Pseudokineococcus marinus</name>
    <dbReference type="NCBI Taxonomy" id="351215"/>
    <lineage>
        <taxon>Bacteria</taxon>
        <taxon>Bacillati</taxon>
        <taxon>Actinomycetota</taxon>
        <taxon>Actinomycetes</taxon>
        <taxon>Kineosporiales</taxon>
        <taxon>Kineosporiaceae</taxon>
        <taxon>Pseudokineococcus</taxon>
    </lineage>
</organism>
<evidence type="ECO:0000256" key="4">
    <source>
        <dbReference type="ARBA" id="ARBA00022840"/>
    </source>
</evidence>
<protein>
    <submittedName>
        <fullName evidence="7">ABC transporter ATP-binding protein</fullName>
    </submittedName>
</protein>
<evidence type="ECO:0000313" key="7">
    <source>
        <dbReference type="EMBL" id="NNH23011.1"/>
    </source>
</evidence>
<dbReference type="GO" id="GO:0005524">
    <property type="term" value="F:ATP binding"/>
    <property type="evidence" value="ECO:0007669"/>
    <property type="project" value="UniProtKB-KW"/>
</dbReference>
<dbReference type="GO" id="GO:0016887">
    <property type="term" value="F:ATP hydrolysis activity"/>
    <property type="evidence" value="ECO:0007669"/>
    <property type="project" value="InterPro"/>
</dbReference>
<feature type="compositionally biased region" description="Basic and acidic residues" evidence="5">
    <location>
        <begin position="296"/>
        <end position="308"/>
    </location>
</feature>
<reference evidence="7 8" key="1">
    <citation type="submission" date="2020-05" db="EMBL/GenBank/DDBJ databases">
        <title>MicrobeNet Type strains.</title>
        <authorList>
            <person name="Nicholson A.C."/>
        </authorList>
    </citation>
    <scope>NUCLEOTIDE SEQUENCE [LARGE SCALE GENOMIC DNA]</scope>
    <source>
        <strain evidence="7 8">JCM 14547</strain>
    </source>
</reference>
<evidence type="ECO:0000256" key="2">
    <source>
        <dbReference type="ARBA" id="ARBA00022448"/>
    </source>
</evidence>
<dbReference type="InterPro" id="IPR003439">
    <property type="entry name" value="ABC_transporter-like_ATP-bd"/>
</dbReference>
<dbReference type="RefSeq" id="WP_171202841.1">
    <property type="nucleotide sequence ID" value="NZ_BAAANP010000019.1"/>
</dbReference>
<feature type="domain" description="ABC transporter" evidence="6">
    <location>
        <begin position="2"/>
        <end position="227"/>
    </location>
</feature>
<dbReference type="PROSITE" id="PS50893">
    <property type="entry name" value="ABC_TRANSPORTER_2"/>
    <property type="match status" value="1"/>
</dbReference>
<dbReference type="Gene3D" id="3.40.50.300">
    <property type="entry name" value="P-loop containing nucleotide triphosphate hydrolases"/>
    <property type="match status" value="1"/>
</dbReference>
<keyword evidence="4 7" id="KW-0067">ATP-binding</keyword>
<keyword evidence="8" id="KW-1185">Reference proteome</keyword>